<keyword evidence="1" id="KW-0812">Transmembrane</keyword>
<gene>
    <name evidence="2" type="ORF">PDIGIT_LOCUS3334</name>
</gene>
<dbReference type="EMBL" id="CAOQHR010000002">
    <property type="protein sequence ID" value="CAI6314153.1"/>
    <property type="molecule type" value="Genomic_DNA"/>
</dbReference>
<reference evidence="2" key="1">
    <citation type="submission" date="2023-01" db="EMBL/GenBank/DDBJ databases">
        <authorList>
            <person name="Van Ghelder C."/>
            <person name="Rancurel C."/>
        </authorList>
    </citation>
    <scope>NUCLEOTIDE SEQUENCE</scope>
    <source>
        <strain evidence="2">CNCM I-4278</strain>
    </source>
</reference>
<sequence length="580" mass="66891">MRHITPIFQAAQQVLVLDWELGQLDHPSNDLVSAMILGGKWSHRAWTFQEGSSAQACRFKLGGGAPAFLRDMGSRDPRLWDARIFDDGEPLRSSLSTELKRASRNLLRIKQPITPIESQISQFWVPLKSKLVDQLNENRKNLTSDGWFVTVTSKERDYHLRRLETLVHVWNDLRGRNATRPTDAFIIFANLLDFDATALNKLESRWKLPAILKSCKIVPLSLMFNTQTAIYKYSHISQRTEIDGQAHDTEDNIISNIWPRHSLWIPSEIRGDSLRGGSALEVVEEEATATLATSCWSHLTIWVEKWEYRHLALTSENPNYGEFNSRTLNKLHLSGEGVDNMFVIECFLPHRRLKRSTWLKEQFNEPPRPAFGPRITEADRSRLYQKCKREFNKGQKVLYILDMSYGMDTIIGYRGRGARFSVLEDDGTNIRVEYDCPVKIWTLWQWDYHHARKDTADTPSNMVEIKAEKFYSQKEKREIYVKNDDRPHTKLTSIELRKAHLVTPFTACLYVGFITAGISVCCAESALSQLCRGHDINTCFVIPIGPSFVVGYVVGVLLALVSYKGYYRWRTRIWLRNYGL</sequence>
<dbReference type="Proteomes" id="UP001152607">
    <property type="component" value="Unassembled WGS sequence"/>
</dbReference>
<dbReference type="OrthoDB" id="2426273at2759"/>
<proteinExistence type="predicted"/>
<accession>A0A9W4U6F9</accession>
<organism evidence="2 3">
    <name type="scientific">Periconia digitata</name>
    <dbReference type="NCBI Taxonomy" id="1303443"/>
    <lineage>
        <taxon>Eukaryota</taxon>
        <taxon>Fungi</taxon>
        <taxon>Dikarya</taxon>
        <taxon>Ascomycota</taxon>
        <taxon>Pezizomycotina</taxon>
        <taxon>Dothideomycetes</taxon>
        <taxon>Pleosporomycetidae</taxon>
        <taxon>Pleosporales</taxon>
        <taxon>Massarineae</taxon>
        <taxon>Periconiaceae</taxon>
        <taxon>Periconia</taxon>
    </lineage>
</organism>
<comment type="caution">
    <text evidence="2">The sequence shown here is derived from an EMBL/GenBank/DDBJ whole genome shotgun (WGS) entry which is preliminary data.</text>
</comment>
<evidence type="ECO:0000313" key="2">
    <source>
        <dbReference type="EMBL" id="CAI6314153.1"/>
    </source>
</evidence>
<evidence type="ECO:0000313" key="3">
    <source>
        <dbReference type="Proteomes" id="UP001152607"/>
    </source>
</evidence>
<keyword evidence="1" id="KW-1133">Transmembrane helix</keyword>
<keyword evidence="1" id="KW-0472">Membrane</keyword>
<protein>
    <recommendedName>
        <fullName evidence="4">Heterokaryon incompatibility domain-containing protein</fullName>
    </recommendedName>
</protein>
<feature type="transmembrane region" description="Helical" evidence="1">
    <location>
        <begin position="540"/>
        <end position="563"/>
    </location>
</feature>
<evidence type="ECO:0000256" key="1">
    <source>
        <dbReference type="SAM" id="Phobius"/>
    </source>
</evidence>
<keyword evidence="3" id="KW-1185">Reference proteome</keyword>
<name>A0A9W4U6F9_9PLEO</name>
<dbReference type="AlphaFoldDB" id="A0A9W4U6F9"/>
<evidence type="ECO:0008006" key="4">
    <source>
        <dbReference type="Google" id="ProtNLM"/>
    </source>
</evidence>
<dbReference type="PANTHER" id="PTHR39596">
    <property type="match status" value="1"/>
</dbReference>
<dbReference type="PANTHER" id="PTHR39596:SF4">
    <property type="entry name" value="HET DOMAIN PROTEIN (AFU_ORTHOLOGUE AFUA_3G03140)-RELATED"/>
    <property type="match status" value="1"/>
</dbReference>